<proteinExistence type="predicted"/>
<reference evidence="9" key="1">
    <citation type="journal article" date="2012" name="MBio">
        <title>Comparative genome analysis of Trichophyton rubrum and related dermatophytes reveals candidate genes involved in infection.</title>
        <authorList>
            <person name="Martinez D.A."/>
            <person name="Oliver B.G."/>
            <person name="Graeser Y."/>
            <person name="Goldberg J.M."/>
            <person name="Li W."/>
            <person name="Martinez-Rossi N.M."/>
            <person name="Monod M."/>
            <person name="Shelest E."/>
            <person name="Barton R.C."/>
            <person name="Birch E."/>
            <person name="Brakhage A.A."/>
            <person name="Chen Z."/>
            <person name="Gurr S.J."/>
            <person name="Heiman D."/>
            <person name="Heitman J."/>
            <person name="Kosti I."/>
            <person name="Rossi A."/>
            <person name="Saif S."/>
            <person name="Samalova M."/>
            <person name="Saunders C.W."/>
            <person name="Shea T."/>
            <person name="Summerbell R.C."/>
            <person name="Xu J."/>
            <person name="Young S."/>
            <person name="Zeng Q."/>
            <person name="Birren B.W."/>
            <person name="Cuomo C.A."/>
            <person name="White T.C."/>
        </authorList>
    </citation>
    <scope>NUCLEOTIDE SEQUENCE [LARGE SCALE GENOMIC DNA]</scope>
    <source>
        <strain evidence="9">ATCC MYA-4606 / CBS 127.97</strain>
    </source>
</reference>
<dbReference type="FunFam" id="3.30.2410.10:FF:000003">
    <property type="entry name" value="probable E3 ubiquitin-protein ligase HERC4 isoform X1"/>
    <property type="match status" value="1"/>
</dbReference>
<dbReference type="Gene3D" id="3.30.2160.10">
    <property type="entry name" value="Hect, E3 ligase catalytic domain"/>
    <property type="match status" value="2"/>
</dbReference>
<protein>
    <recommendedName>
        <fullName evidence="2">HECT-type E3 ubiquitin transferase</fullName>
        <ecNumber evidence="2">2.3.2.26</ecNumber>
    </recommendedName>
</protein>
<dbReference type="Gene3D" id="3.30.2410.10">
    <property type="entry name" value="Hect, E3 ligase catalytic domain"/>
    <property type="match status" value="1"/>
</dbReference>
<evidence type="ECO:0000313" key="9">
    <source>
        <dbReference type="Proteomes" id="UP000009169"/>
    </source>
</evidence>
<dbReference type="OrthoDB" id="5981550at2759"/>
<dbReference type="eggNOG" id="KOG0941">
    <property type="taxonomic scope" value="Eukaryota"/>
</dbReference>
<dbReference type="Gene3D" id="3.90.1750.10">
    <property type="entry name" value="Hect, E3 ligase catalytic domains"/>
    <property type="match status" value="2"/>
</dbReference>
<evidence type="ECO:0000256" key="3">
    <source>
        <dbReference type="ARBA" id="ARBA00022679"/>
    </source>
</evidence>
<evidence type="ECO:0000256" key="2">
    <source>
        <dbReference type="ARBA" id="ARBA00012485"/>
    </source>
</evidence>
<evidence type="ECO:0000259" key="7">
    <source>
        <dbReference type="PROSITE" id="PS50237"/>
    </source>
</evidence>
<feature type="region of interest" description="Disordered" evidence="6">
    <location>
        <begin position="15"/>
        <end position="187"/>
    </location>
</feature>
<dbReference type="Proteomes" id="UP000009169">
    <property type="component" value="Unassembled WGS sequence"/>
</dbReference>
<dbReference type="InterPro" id="IPR044611">
    <property type="entry name" value="E3A/B/C-like"/>
</dbReference>
<dbReference type="GO" id="GO:0000209">
    <property type="term" value="P:protein polyubiquitination"/>
    <property type="evidence" value="ECO:0007669"/>
    <property type="project" value="InterPro"/>
</dbReference>
<keyword evidence="9" id="KW-1185">Reference proteome</keyword>
<feature type="compositionally biased region" description="Basic residues" evidence="6">
    <location>
        <begin position="139"/>
        <end position="148"/>
    </location>
</feature>
<feature type="compositionally biased region" description="Polar residues" evidence="6">
    <location>
        <begin position="116"/>
        <end position="133"/>
    </location>
</feature>
<dbReference type="SUPFAM" id="SSF56204">
    <property type="entry name" value="Hect, E3 ligase catalytic domain"/>
    <property type="match status" value="1"/>
</dbReference>
<dbReference type="EMBL" id="DS995751">
    <property type="protein sequence ID" value="EGE06814.1"/>
    <property type="molecule type" value="Genomic_DNA"/>
</dbReference>
<feature type="compositionally biased region" description="Low complexity" evidence="6">
    <location>
        <begin position="51"/>
        <end position="66"/>
    </location>
</feature>
<feature type="region of interest" description="Disordered" evidence="6">
    <location>
        <begin position="194"/>
        <end position="213"/>
    </location>
</feature>
<dbReference type="AlphaFoldDB" id="F2PY46"/>
<dbReference type="PANTHER" id="PTHR45700:SF8">
    <property type="entry name" value="HECT-TYPE E3 UBIQUITIN TRANSFERASE"/>
    <property type="match status" value="1"/>
</dbReference>
<evidence type="ECO:0000256" key="4">
    <source>
        <dbReference type="ARBA" id="ARBA00022786"/>
    </source>
</evidence>
<feature type="active site" description="Glycyl thioester intermediate" evidence="5">
    <location>
        <position position="893"/>
    </location>
</feature>
<dbReference type="InterPro" id="IPR000569">
    <property type="entry name" value="HECT_dom"/>
</dbReference>
<evidence type="ECO:0000313" key="8">
    <source>
        <dbReference type="EMBL" id="EGE06814.1"/>
    </source>
</evidence>
<dbReference type="EC" id="2.3.2.26" evidence="2"/>
<name>F2PY46_TRIEC</name>
<feature type="domain" description="HECT" evidence="7">
    <location>
        <begin position="511"/>
        <end position="925"/>
    </location>
</feature>
<gene>
    <name evidence="8" type="ORF">TEQG_05806</name>
</gene>
<dbReference type="PANTHER" id="PTHR45700">
    <property type="entry name" value="UBIQUITIN-PROTEIN LIGASE E3C"/>
    <property type="match status" value="1"/>
</dbReference>
<feature type="compositionally biased region" description="Polar residues" evidence="6">
    <location>
        <begin position="22"/>
        <end position="50"/>
    </location>
</feature>
<evidence type="ECO:0000256" key="6">
    <source>
        <dbReference type="SAM" id="MobiDB-lite"/>
    </source>
</evidence>
<evidence type="ECO:0000256" key="1">
    <source>
        <dbReference type="ARBA" id="ARBA00000885"/>
    </source>
</evidence>
<dbReference type="PROSITE" id="PS50237">
    <property type="entry name" value="HECT"/>
    <property type="match status" value="1"/>
</dbReference>
<dbReference type="InterPro" id="IPR035983">
    <property type="entry name" value="Hect_E3_ubiquitin_ligase"/>
</dbReference>
<accession>F2PY46</accession>
<evidence type="ECO:0000256" key="5">
    <source>
        <dbReference type="PROSITE-ProRule" id="PRU00104"/>
    </source>
</evidence>
<dbReference type="Pfam" id="PF00632">
    <property type="entry name" value="HECT"/>
    <property type="match status" value="2"/>
</dbReference>
<dbReference type="GO" id="GO:0061630">
    <property type="term" value="F:ubiquitin protein ligase activity"/>
    <property type="evidence" value="ECO:0007669"/>
    <property type="project" value="UniProtKB-EC"/>
</dbReference>
<dbReference type="HOGENOM" id="CLU_001858_0_0_1"/>
<organism evidence="8 9">
    <name type="scientific">Trichophyton equinum (strain ATCC MYA-4606 / CBS 127.97)</name>
    <name type="common">Horse ringworm fungus</name>
    <dbReference type="NCBI Taxonomy" id="559882"/>
    <lineage>
        <taxon>Eukaryota</taxon>
        <taxon>Fungi</taxon>
        <taxon>Dikarya</taxon>
        <taxon>Ascomycota</taxon>
        <taxon>Pezizomycotina</taxon>
        <taxon>Eurotiomycetes</taxon>
        <taxon>Eurotiomycetidae</taxon>
        <taxon>Onygenales</taxon>
        <taxon>Arthrodermataceae</taxon>
        <taxon>Trichophyton</taxon>
    </lineage>
</organism>
<keyword evidence="4 5" id="KW-0833">Ubl conjugation pathway</keyword>
<sequence length="925" mass="104907">MVEWLPLMRTTFYGAKPEDETSSAPTASLLENQPPNNKRPSHSTALADTASSGSKSISSSNQSTPSVNHTSSTLEVKVPGHPVKRLSLEPLESRKQSQRSSITDERSKGQRKRSKNASVNSTPTAAANTSQSLPSPPALRHRSQKHRRIADGPSKSNAHVSWGDQSIVRWPKPESNGDSPTEPTIDAFFPLDRQGLAPEPKSEEADEAPPVQSLSHLSEEIVDSLEKIMFETEDDKQVWKSEISQLESMGYSEPWEWKYATHQQRLAFPFIAQSVFYVLGNPRQLLLSFQNSSDSQPTFPRLNIDSLDSTFRKLHRICPWETTLHSLWLSMEKLFNPPAELSLPRMQRRHSKSSSLTTPTSPRFEHLGPNDYITDSDAASITVVVLLALSSTIPHTDTRTWEAIRHMRASGSVMPDSMMRTFSKLQTQTIIETSDRFEHDLALRLLNRLARVISTRLALHEVSKTKVSHVTDFTGNDKCELIEQIIMFFVISVRRDHALEDALNQLWRRERRELLRPLKVRMGMDDGEEGVDQGGVQQEFFRIAMLEAMNPAFGMFTVDSRSGTYYFQPCSFEPLYKFELLGLLVSLAIYNGVTLPVDFPIALYRRLLGLKVKTTDHIRVGWPELAKGLDELLAWEDGDVGDIFMRTYEFSFNAFGTVITVDMERTDKNEPWPAPERYTQWEKTKQKLNDQRVATRRLSNQNGHDGSNSVSMLKEYSTDSRQHPRDTHVIGILKGAPSRLPRHQVSTEPQPEASTVTNANRKQFVKDYIFWLTDKSVRPQYEAFQRGFFTCLDRTALSIFNPEALKTVLEGIQEIDLAELQRHARYEGGWDGNHPIVKGFWRVVLRYPLEKRRRLLEFVTASDRVPVNGIGSILFVIQRNGVGDSRLPTSLTCFGRLLLPEYTSTTVLEEKLERALNNARGFGVA</sequence>
<dbReference type="VEuPathDB" id="FungiDB:TEQG_05806"/>
<keyword evidence="3" id="KW-0808">Transferase</keyword>
<comment type="catalytic activity">
    <reaction evidence="1">
        <text>S-ubiquitinyl-[E2 ubiquitin-conjugating enzyme]-L-cysteine + [acceptor protein]-L-lysine = [E2 ubiquitin-conjugating enzyme]-L-cysteine + N(6)-ubiquitinyl-[acceptor protein]-L-lysine.</text>
        <dbReference type="EC" id="2.3.2.26"/>
    </reaction>
</comment>
<dbReference type="SMART" id="SM00119">
    <property type="entry name" value="HECTc"/>
    <property type="match status" value="1"/>
</dbReference>